<dbReference type="EMBL" id="OM735686">
    <property type="protein sequence ID" value="UNY50175.1"/>
    <property type="molecule type" value="Genomic_DNA"/>
</dbReference>
<evidence type="ECO:0000313" key="2">
    <source>
        <dbReference type="Proteomes" id="UP000832073"/>
    </source>
</evidence>
<keyword evidence="2" id="KW-1185">Reference proteome</keyword>
<evidence type="ECO:0000313" key="1">
    <source>
        <dbReference type="EMBL" id="UNY50175.1"/>
    </source>
</evidence>
<accession>A0AAE9GB64</accession>
<sequence length="64" mass="7331">MKAGDKVVYTGSNGYAFTTGQEYVIVEYYPPVPTPHFIWPAYVTVMDDRGKLVDCHARRFKEKS</sequence>
<organism evidence="1 2">
    <name type="scientific">Stenotrophomonas phage vB_SmeS_BUCT700</name>
    <dbReference type="NCBI Taxonomy" id="2924895"/>
    <lineage>
        <taxon>Viruses</taxon>
        <taxon>Duplodnaviria</taxon>
        <taxon>Heunggongvirae</taxon>
        <taxon>Uroviricota</taxon>
        <taxon>Caudoviricetes</taxon>
        <taxon>Autographivirales</taxon>
        <taxon>Autonotataviridae</taxon>
        <taxon>Gujervirinae</taxon>
        <taxon>Smasvirus</taxon>
        <taxon>Smasvirus BUCT700</taxon>
    </lineage>
</organism>
<reference evidence="1" key="1">
    <citation type="submission" date="2022-02" db="EMBL/GenBank/DDBJ databases">
        <authorList>
            <person name="Pu M."/>
            <person name="Li Y."/>
            <person name="Han P."/>
            <person name="Fan H."/>
            <person name="Tong Y."/>
        </authorList>
    </citation>
    <scope>NUCLEOTIDE SEQUENCE</scope>
</reference>
<protein>
    <submittedName>
        <fullName evidence="1">Uncharacterized protein</fullName>
    </submittedName>
</protein>
<dbReference type="Proteomes" id="UP000832073">
    <property type="component" value="Segment"/>
</dbReference>
<proteinExistence type="predicted"/>
<name>A0AAE9GB64_9CAUD</name>